<keyword evidence="2" id="KW-1133">Transmembrane helix</keyword>
<keyword evidence="2" id="KW-0472">Membrane</keyword>
<name>A0A369WMB8_9GAMM</name>
<accession>A0A369WMB8</accession>
<comment type="caution">
    <text evidence="3">The sequence shown here is derived from an EMBL/GenBank/DDBJ whole genome shotgun (WGS) entry which is preliminary data.</text>
</comment>
<feature type="region of interest" description="Disordered" evidence="1">
    <location>
        <begin position="226"/>
        <end position="256"/>
    </location>
</feature>
<dbReference type="AlphaFoldDB" id="A0A369WMB8"/>
<keyword evidence="2" id="KW-0812">Transmembrane</keyword>
<reference evidence="3 4" key="1">
    <citation type="submission" date="2018-07" db="EMBL/GenBank/DDBJ databases">
        <title>Motiliproteus coralliicola sp. nov., a bacterium isolated from Coral.</title>
        <authorList>
            <person name="Wang G."/>
        </authorList>
    </citation>
    <scope>NUCLEOTIDE SEQUENCE [LARGE SCALE GENOMIC DNA]</scope>
    <source>
        <strain evidence="3 4">C34</strain>
    </source>
</reference>
<organism evidence="3 4">
    <name type="scientific">Motiliproteus coralliicola</name>
    <dbReference type="NCBI Taxonomy" id="2283196"/>
    <lineage>
        <taxon>Bacteria</taxon>
        <taxon>Pseudomonadati</taxon>
        <taxon>Pseudomonadota</taxon>
        <taxon>Gammaproteobacteria</taxon>
        <taxon>Oceanospirillales</taxon>
        <taxon>Oceanospirillaceae</taxon>
        <taxon>Motiliproteus</taxon>
    </lineage>
</organism>
<keyword evidence="4" id="KW-1185">Reference proteome</keyword>
<dbReference type="RefSeq" id="WP_114695460.1">
    <property type="nucleotide sequence ID" value="NZ_QQOH01000002.1"/>
</dbReference>
<feature type="compositionally biased region" description="Basic and acidic residues" evidence="1">
    <location>
        <begin position="238"/>
        <end position="256"/>
    </location>
</feature>
<protein>
    <recommendedName>
        <fullName evidence="5">DNA repair protein</fullName>
    </recommendedName>
</protein>
<evidence type="ECO:0000313" key="4">
    <source>
        <dbReference type="Proteomes" id="UP000253769"/>
    </source>
</evidence>
<dbReference type="EMBL" id="QQOH01000002">
    <property type="protein sequence ID" value="RDE22827.1"/>
    <property type="molecule type" value="Genomic_DNA"/>
</dbReference>
<gene>
    <name evidence="3" type="ORF">DV711_09660</name>
</gene>
<evidence type="ECO:0000256" key="2">
    <source>
        <dbReference type="SAM" id="Phobius"/>
    </source>
</evidence>
<dbReference type="OrthoDB" id="6199153at2"/>
<feature type="transmembrane region" description="Helical" evidence="2">
    <location>
        <begin position="6"/>
        <end position="24"/>
    </location>
</feature>
<evidence type="ECO:0008006" key="5">
    <source>
        <dbReference type="Google" id="ProtNLM"/>
    </source>
</evidence>
<evidence type="ECO:0000313" key="3">
    <source>
        <dbReference type="EMBL" id="RDE22827.1"/>
    </source>
</evidence>
<sequence>MSPATIVTLIIVGIVVMVGAAFVAQSMENARKARALKIKVINERIRRISSMLSDIPHNYMTADLRQFMLTLLKRNCHEILELDPRHSSAGALSKKIDELQKQEFKSALDTLKPPFSDPISGQGLRARIKDLVNTIVAMSKEGSLDKAAAVKYSNQGKMMFELISVDIALISARNAEQNKKTKVAAVHYSNCLKKLKRINTKNLFNKRIQHLTNKLKQLKQQIAEAEAAAKPQTSEQDEWSKFEEQQNDWKIKQDYE</sequence>
<evidence type="ECO:0000256" key="1">
    <source>
        <dbReference type="SAM" id="MobiDB-lite"/>
    </source>
</evidence>
<proteinExistence type="predicted"/>
<dbReference type="Proteomes" id="UP000253769">
    <property type="component" value="Unassembled WGS sequence"/>
</dbReference>